<feature type="region of interest" description="Disordered" evidence="1">
    <location>
        <begin position="25"/>
        <end position="63"/>
    </location>
</feature>
<protein>
    <submittedName>
        <fullName evidence="2">Uncharacterized protein</fullName>
    </submittedName>
</protein>
<sequence>MDGDGFHADVRAGFCTAGLRRARRGTRARGRGRHAVDADRPACGRGRGGDDGSRDPLRRVPGARVRRVGPGAAGLLGHARRRGHGGVRTGLLSRCDDVLRFARTVSASAHGLYHGRARPRALPSGGRGRSRPASPAPHGGCRLTPPARRAHGRVPPVGRDGRVGAARMGWGSRSGGSPDLVRLAHDAGARGSDLGDPARRARRLAGRGVGLPRPSARRGRRGAGPRDGRVPARARGGPGGVGRVGGGRARHAREACARPRQVPCHGSLPRTGRGRGRGAGGGVAARPRRRPQVSRLLPSRGHRPAAHARATPGGRVRRRGRSPLHARRPRRARRGGARRGREAPVMGVAWQMAHVPDSDADIDWFLHGDPPAPTDAVPSRGRGRRRDRNRRRRPSSGTAEGGIVPLPPSASPDAGPVPPPPYGRLAEPPVPPPPRRTARAGPGTAAAGMPPPPAAGRLPCPSLPLPRPGPPPDGVVTARTRNGTRAARIPHRRGGAAGRAVDAKDDEQGGA</sequence>
<reference evidence="2 3" key="1">
    <citation type="submission" date="2016-01" db="EMBL/GenBank/DDBJ databases">
        <authorList>
            <person name="Oliw E.H."/>
        </authorList>
    </citation>
    <scope>NUCLEOTIDE SEQUENCE [LARGE SCALE GENOMIC DNA]</scope>
    <source>
        <strain evidence="2 3">MJR8628B</strain>
    </source>
</reference>
<accession>A0A133KRZ6</accession>
<name>A0A133KRZ6_BIFBI</name>
<proteinExistence type="predicted"/>
<feature type="compositionally biased region" description="Pro residues" evidence="1">
    <location>
        <begin position="461"/>
        <end position="473"/>
    </location>
</feature>
<dbReference type="PATRIC" id="fig|1681.53.peg.353"/>
<dbReference type="Proteomes" id="UP000070092">
    <property type="component" value="Unassembled WGS sequence"/>
</dbReference>
<comment type="caution">
    <text evidence="2">The sequence shown here is derived from an EMBL/GenBank/DDBJ whole genome shotgun (WGS) entry which is preliminary data.</text>
</comment>
<dbReference type="AlphaFoldDB" id="A0A133KRZ6"/>
<organism evidence="2 3">
    <name type="scientific">Bifidobacterium bifidum</name>
    <dbReference type="NCBI Taxonomy" id="1681"/>
    <lineage>
        <taxon>Bacteria</taxon>
        <taxon>Bacillati</taxon>
        <taxon>Actinomycetota</taxon>
        <taxon>Actinomycetes</taxon>
        <taxon>Bifidobacteriales</taxon>
        <taxon>Bifidobacteriaceae</taxon>
        <taxon>Bifidobacterium</taxon>
    </lineage>
</organism>
<feature type="compositionally biased region" description="Gly residues" evidence="1">
    <location>
        <begin position="236"/>
        <end position="247"/>
    </location>
</feature>
<feature type="compositionally biased region" description="Basic residues" evidence="1">
    <location>
        <begin position="381"/>
        <end position="394"/>
    </location>
</feature>
<feature type="region of interest" description="Disordered" evidence="1">
    <location>
        <begin position="116"/>
        <end position="344"/>
    </location>
</feature>
<evidence type="ECO:0000313" key="2">
    <source>
        <dbReference type="EMBL" id="KWZ82285.1"/>
    </source>
</evidence>
<feature type="region of interest" description="Disordered" evidence="1">
    <location>
        <begin position="363"/>
        <end position="511"/>
    </location>
</feature>
<dbReference type="EMBL" id="LRPO01000016">
    <property type="protein sequence ID" value="KWZ82285.1"/>
    <property type="molecule type" value="Genomic_DNA"/>
</dbReference>
<feature type="compositionally biased region" description="Low complexity" evidence="1">
    <location>
        <begin position="477"/>
        <end position="487"/>
    </location>
</feature>
<feature type="compositionally biased region" description="Basic and acidic residues" evidence="1">
    <location>
        <begin position="501"/>
        <end position="511"/>
    </location>
</feature>
<gene>
    <name evidence="2" type="ORF">HMPREF3196_00366</name>
</gene>
<feature type="compositionally biased region" description="Low complexity" evidence="1">
    <location>
        <begin position="439"/>
        <end position="448"/>
    </location>
</feature>
<feature type="compositionally biased region" description="Basic and acidic residues" evidence="1">
    <location>
        <begin position="34"/>
        <end position="58"/>
    </location>
</feature>
<feature type="compositionally biased region" description="Pro residues" evidence="1">
    <location>
        <begin position="405"/>
        <end position="435"/>
    </location>
</feature>
<feature type="compositionally biased region" description="Basic residues" evidence="1">
    <location>
        <begin position="315"/>
        <end position="338"/>
    </location>
</feature>
<evidence type="ECO:0000256" key="1">
    <source>
        <dbReference type="SAM" id="MobiDB-lite"/>
    </source>
</evidence>
<evidence type="ECO:0000313" key="3">
    <source>
        <dbReference type="Proteomes" id="UP000070092"/>
    </source>
</evidence>